<dbReference type="Proteomes" id="UP000193391">
    <property type="component" value="Unassembled WGS sequence"/>
</dbReference>
<dbReference type="OrthoDB" id="9973210at2"/>
<dbReference type="STRING" id="1293891.TMES_09830"/>
<gene>
    <name evidence="2" type="ORF">TMES_09830</name>
</gene>
<evidence type="ECO:0000256" key="1">
    <source>
        <dbReference type="SAM" id="MobiDB-lite"/>
    </source>
</evidence>
<feature type="region of interest" description="Disordered" evidence="1">
    <location>
        <begin position="1"/>
        <end position="25"/>
    </location>
</feature>
<sequence>MATIINLPNLPRPLPRNDTTVKPKPYAPVSGEAVTVILNRFPRQAKVIAALPNGNLLVRFTVLNQAQWITRNDILPPNNQEGMA</sequence>
<protein>
    <submittedName>
        <fullName evidence="2">Uncharacterized protein</fullName>
    </submittedName>
</protein>
<keyword evidence="3" id="KW-1185">Reference proteome</keyword>
<name>A0A1Y2L182_9PROT</name>
<proteinExistence type="predicted"/>
<dbReference type="AlphaFoldDB" id="A0A1Y2L182"/>
<comment type="caution">
    <text evidence="2">The sequence shown here is derived from an EMBL/GenBank/DDBJ whole genome shotgun (WGS) entry which is preliminary data.</text>
</comment>
<evidence type="ECO:0000313" key="2">
    <source>
        <dbReference type="EMBL" id="OSQ38988.1"/>
    </source>
</evidence>
<reference evidence="2 3" key="1">
    <citation type="submission" date="2014-03" db="EMBL/GenBank/DDBJ databases">
        <title>The draft genome sequence of Thalassospira mesophila JCM 18969.</title>
        <authorList>
            <person name="Lai Q."/>
            <person name="Shao Z."/>
        </authorList>
    </citation>
    <scope>NUCLEOTIDE SEQUENCE [LARGE SCALE GENOMIC DNA]</scope>
    <source>
        <strain evidence="2 3">JCM 18969</strain>
    </source>
</reference>
<dbReference type="EMBL" id="JFKA01000003">
    <property type="protein sequence ID" value="OSQ38988.1"/>
    <property type="molecule type" value="Genomic_DNA"/>
</dbReference>
<evidence type="ECO:0000313" key="3">
    <source>
        <dbReference type="Proteomes" id="UP000193391"/>
    </source>
</evidence>
<accession>A0A1Y2L182</accession>
<dbReference type="RefSeq" id="WP_085581931.1">
    <property type="nucleotide sequence ID" value="NZ_JFKA01000003.1"/>
</dbReference>
<organism evidence="2 3">
    <name type="scientific">Thalassospira mesophila</name>
    <dbReference type="NCBI Taxonomy" id="1293891"/>
    <lineage>
        <taxon>Bacteria</taxon>
        <taxon>Pseudomonadati</taxon>
        <taxon>Pseudomonadota</taxon>
        <taxon>Alphaproteobacteria</taxon>
        <taxon>Rhodospirillales</taxon>
        <taxon>Thalassospiraceae</taxon>
        <taxon>Thalassospira</taxon>
    </lineage>
</organism>